<proteinExistence type="predicted"/>
<dbReference type="Proteomes" id="UP001219518">
    <property type="component" value="Unassembled WGS sequence"/>
</dbReference>
<dbReference type="Pfam" id="PF21787">
    <property type="entry name" value="TNP-like_RNaseH_N"/>
    <property type="match status" value="1"/>
</dbReference>
<evidence type="ECO:0000313" key="4">
    <source>
        <dbReference type="Proteomes" id="UP001219518"/>
    </source>
</evidence>
<feature type="region of interest" description="Disordered" evidence="1">
    <location>
        <begin position="20"/>
        <end position="50"/>
    </location>
</feature>
<organism evidence="3 4">
    <name type="scientific">Frankliniella fusca</name>
    <dbReference type="NCBI Taxonomy" id="407009"/>
    <lineage>
        <taxon>Eukaryota</taxon>
        <taxon>Metazoa</taxon>
        <taxon>Ecdysozoa</taxon>
        <taxon>Arthropoda</taxon>
        <taxon>Hexapoda</taxon>
        <taxon>Insecta</taxon>
        <taxon>Pterygota</taxon>
        <taxon>Neoptera</taxon>
        <taxon>Paraneoptera</taxon>
        <taxon>Thysanoptera</taxon>
        <taxon>Terebrantia</taxon>
        <taxon>Thripoidea</taxon>
        <taxon>Thripidae</taxon>
        <taxon>Frankliniella</taxon>
    </lineage>
</organism>
<evidence type="ECO:0000313" key="3">
    <source>
        <dbReference type="EMBL" id="KAK3921793.1"/>
    </source>
</evidence>
<dbReference type="InterPro" id="IPR048365">
    <property type="entry name" value="TNP-like_RNaseH_N"/>
</dbReference>
<reference evidence="3" key="1">
    <citation type="submission" date="2021-07" db="EMBL/GenBank/DDBJ databases">
        <authorList>
            <person name="Catto M.A."/>
            <person name="Jacobson A."/>
            <person name="Kennedy G."/>
            <person name="Labadie P."/>
            <person name="Hunt B.G."/>
            <person name="Srinivasan R."/>
        </authorList>
    </citation>
    <scope>NUCLEOTIDE SEQUENCE</scope>
    <source>
        <strain evidence="3">PL_HMW_Pooled</strain>
        <tissue evidence="3">Head</tissue>
    </source>
</reference>
<reference evidence="3" key="2">
    <citation type="journal article" date="2023" name="BMC Genomics">
        <title>Pest status, molecular evolution, and epigenetic factors derived from the genome assembly of Frankliniella fusca, a thysanopteran phytovirus vector.</title>
        <authorList>
            <person name="Catto M.A."/>
            <person name="Labadie P.E."/>
            <person name="Jacobson A.L."/>
            <person name="Kennedy G.G."/>
            <person name="Srinivasan R."/>
            <person name="Hunt B.G."/>
        </authorList>
    </citation>
    <scope>NUCLEOTIDE SEQUENCE</scope>
    <source>
        <strain evidence="3">PL_HMW_Pooled</strain>
    </source>
</reference>
<feature type="domain" description="Transposable element P transposase-like RNase H" evidence="2">
    <location>
        <begin position="181"/>
        <end position="253"/>
    </location>
</feature>
<sequence length="355" mass="40262">MVLVADDVGEPEFVVIFDPDSPDELMAEQDPHSSRSVERKDARHRRPKKERVTVSKLLTSCGINPKIASSSVKYLAKTTQSIRADAQKLMVKLERAQRRNGVLKALAKKSSVELINDLLVSPAAKTILEFELKNVRKKPRGRRWTLIDKLRNVSVYRFLYTLLTLPSAKTLQKLISEIIMEPGFHQTVLRTLEKKAARWSAKNRTCVLMFDEVALLKGIYVNSTEVYLDGFENYGHLGRTSRIATHSLVFLIKVPSEVLKQLIFDAIKMCKSIGLNVVSTLSDQGATNRKAISMLRDTCDKGEYEPVYKVDGSTIVHLWDTPHLIKNIRNNLLVHNLKFGSKGQFLAKWSDIIKY</sequence>
<evidence type="ECO:0000259" key="2">
    <source>
        <dbReference type="Pfam" id="PF21787"/>
    </source>
</evidence>
<evidence type="ECO:0000256" key="1">
    <source>
        <dbReference type="SAM" id="MobiDB-lite"/>
    </source>
</evidence>
<name>A0AAE1HIG1_9NEOP</name>
<feature type="compositionally biased region" description="Basic and acidic residues" evidence="1">
    <location>
        <begin position="29"/>
        <end position="41"/>
    </location>
</feature>
<dbReference type="EMBL" id="JAHWGI010001053">
    <property type="protein sequence ID" value="KAK3921793.1"/>
    <property type="molecule type" value="Genomic_DNA"/>
</dbReference>
<gene>
    <name evidence="3" type="ORF">KUF71_010969</name>
</gene>
<accession>A0AAE1HIG1</accession>
<keyword evidence="4" id="KW-1185">Reference proteome</keyword>
<protein>
    <submittedName>
        <fullName evidence="3">DNA transposase</fullName>
    </submittedName>
</protein>
<dbReference type="AlphaFoldDB" id="A0AAE1HIG1"/>
<comment type="caution">
    <text evidence="3">The sequence shown here is derived from an EMBL/GenBank/DDBJ whole genome shotgun (WGS) entry which is preliminary data.</text>
</comment>